<keyword evidence="4" id="KW-0862">Zinc</keyword>
<dbReference type="PANTHER" id="PTHR35005">
    <property type="entry name" value="3-DEHYDRO-SCYLLO-INOSOSE HYDROLASE"/>
    <property type="match status" value="1"/>
</dbReference>
<comment type="caution">
    <text evidence="6">The sequence shown here is derived from an EMBL/GenBank/DDBJ whole genome shotgun (WGS) entry which is preliminary data.</text>
</comment>
<evidence type="ECO:0000256" key="4">
    <source>
        <dbReference type="ARBA" id="ARBA00022833"/>
    </source>
</evidence>
<evidence type="ECO:0000313" key="6">
    <source>
        <dbReference type="EMBL" id="MCW3807646.1"/>
    </source>
</evidence>
<comment type="cofactor">
    <cofactor evidence="1">
        <name>Zn(2+)</name>
        <dbReference type="ChEBI" id="CHEBI:29105"/>
    </cofactor>
</comment>
<dbReference type="SUPFAM" id="SSF102215">
    <property type="entry name" value="Creatininase"/>
    <property type="match status" value="1"/>
</dbReference>
<protein>
    <submittedName>
        <fullName evidence="6">Creatininase family protein</fullName>
    </submittedName>
</protein>
<dbReference type="GO" id="GO:0009231">
    <property type="term" value="P:riboflavin biosynthetic process"/>
    <property type="evidence" value="ECO:0007669"/>
    <property type="project" value="TreeGrafter"/>
</dbReference>
<evidence type="ECO:0000313" key="7">
    <source>
        <dbReference type="Proteomes" id="UP001207408"/>
    </source>
</evidence>
<dbReference type="Proteomes" id="UP001207408">
    <property type="component" value="Unassembled WGS sequence"/>
</dbReference>
<dbReference type="GO" id="GO:0016811">
    <property type="term" value="F:hydrolase activity, acting on carbon-nitrogen (but not peptide) bonds, in linear amides"/>
    <property type="evidence" value="ECO:0007669"/>
    <property type="project" value="TreeGrafter"/>
</dbReference>
<keyword evidence="2" id="KW-0479">Metal-binding</keyword>
<keyword evidence="3" id="KW-0378">Hydrolase</keyword>
<dbReference type="AlphaFoldDB" id="A0AAE3MHL9"/>
<proteinExistence type="inferred from homology"/>
<dbReference type="PANTHER" id="PTHR35005:SF1">
    <property type="entry name" value="2-AMINO-5-FORMYLAMINO-6-RIBOSYLAMINOPYRIMIDIN-4(3H)-ONE 5'-MONOPHOSPHATE DEFORMYLASE"/>
    <property type="match status" value="1"/>
</dbReference>
<organism evidence="6 7">
    <name type="scientific">Plebeiibacterium marinum</name>
    <dbReference type="NCBI Taxonomy" id="2992111"/>
    <lineage>
        <taxon>Bacteria</taxon>
        <taxon>Pseudomonadati</taxon>
        <taxon>Bacteroidota</taxon>
        <taxon>Bacteroidia</taxon>
        <taxon>Marinilabiliales</taxon>
        <taxon>Marinilabiliaceae</taxon>
        <taxon>Plebeiibacterium</taxon>
    </lineage>
</organism>
<dbReference type="RefSeq" id="WP_301202087.1">
    <property type="nucleotide sequence ID" value="NZ_JAPDPI010000053.1"/>
</dbReference>
<comment type="similarity">
    <text evidence="5">Belongs to the creatininase superfamily.</text>
</comment>
<dbReference type="Pfam" id="PF02633">
    <property type="entry name" value="Creatininase"/>
    <property type="match status" value="1"/>
</dbReference>
<evidence type="ECO:0000256" key="5">
    <source>
        <dbReference type="ARBA" id="ARBA00024029"/>
    </source>
</evidence>
<evidence type="ECO:0000256" key="2">
    <source>
        <dbReference type="ARBA" id="ARBA00022723"/>
    </source>
</evidence>
<keyword evidence="7" id="KW-1185">Reference proteome</keyword>
<dbReference type="InterPro" id="IPR024087">
    <property type="entry name" value="Creatininase-like_sf"/>
</dbReference>
<accession>A0AAE3MHL9</accession>
<reference evidence="6" key="1">
    <citation type="submission" date="2022-10" db="EMBL/GenBank/DDBJ databases">
        <authorList>
            <person name="Yu W.X."/>
        </authorList>
    </citation>
    <scope>NUCLEOTIDE SEQUENCE</scope>
    <source>
        <strain evidence="6">D04</strain>
    </source>
</reference>
<dbReference type="GO" id="GO:0046872">
    <property type="term" value="F:metal ion binding"/>
    <property type="evidence" value="ECO:0007669"/>
    <property type="project" value="UniProtKB-KW"/>
</dbReference>
<name>A0AAE3MHL9_9BACT</name>
<sequence length="267" mass="30049">MMKDQSKYPDYMWATLSWPQIQERLKIVDTAILPCGAIEQHGPHLPLDVDFFDAEYLAKEVARHCNDPKPFVLPAIPYGVSYHHSDFKGTLSVTNNALSAIIYDIGMSLAHNGIKKIVLLNGHGDNAPTLAYAAQMINRDARIFVCVETGETSDVDLYRLIDTSNDIHAGEIETSTTLAIRPELVDMDKAVDDTLDLDNVYLDYTSERGVNWYVHTEKLTSSGVMGDATKATVEKGKKMWDIMIKKMVDFVETIKNTPSDKLFRNRY</sequence>
<evidence type="ECO:0000256" key="3">
    <source>
        <dbReference type="ARBA" id="ARBA00022801"/>
    </source>
</evidence>
<gene>
    <name evidence="6" type="ORF">OM074_18610</name>
</gene>
<dbReference type="InterPro" id="IPR003785">
    <property type="entry name" value="Creatininase/forma_Hydrolase"/>
</dbReference>
<dbReference type="EMBL" id="JAPDPI010000053">
    <property type="protein sequence ID" value="MCW3807646.1"/>
    <property type="molecule type" value="Genomic_DNA"/>
</dbReference>
<dbReference type="Gene3D" id="3.40.50.10310">
    <property type="entry name" value="Creatininase"/>
    <property type="match status" value="1"/>
</dbReference>
<evidence type="ECO:0000256" key="1">
    <source>
        <dbReference type="ARBA" id="ARBA00001947"/>
    </source>
</evidence>